<dbReference type="PANTHER" id="PTHR10322:SF20">
    <property type="entry name" value="DNA POLYMERASE 1"/>
    <property type="match status" value="1"/>
</dbReference>
<gene>
    <name evidence="3" type="ORF">LCGC14_1086460</name>
</gene>
<protein>
    <recommendedName>
        <fullName evidence="2">DNA-directed DNA polymerase family B exonuclease domain-containing protein</fullName>
    </recommendedName>
</protein>
<dbReference type="GO" id="GO:0006261">
    <property type="term" value="P:DNA-templated DNA replication"/>
    <property type="evidence" value="ECO:0007669"/>
    <property type="project" value="TreeGrafter"/>
</dbReference>
<dbReference type="PANTHER" id="PTHR10322">
    <property type="entry name" value="DNA POLYMERASE CATALYTIC SUBUNIT"/>
    <property type="match status" value="1"/>
</dbReference>
<sequence length="570" mass="66288">MPPKKGKKKSTEDKAQKSLFSFVDDKKSERIEPVKETRKEEIKEKKPAEKPKPKPKLVKEEKIEKTSPEETLGSGEIPKNLFFKENKVPFGLKVGDIKFDKVLREGVTSKYIRYLMASEKIVENLDQGLLLDVDYDGGQNKAFCKFYDLKTDEIKIWIDTTEHEPYCLSKEPISELEKLYYSEKIGATKLKKKLTDYSGFTRFEEVKLHDLLFDEEIKMTKLYGQTPTNIGGTGTNIRTILEENGKKAYEADIRYHLNYIFDRQLIPGLIYSIKNGKLEKLDYENIDKDSKKLANELRALFKDESPEIQEFAEAFLDIFITPIPDVKRMAMDIEVSMDEKDHGIPDARLAKQEVISISFVATDGLKLVYILEREGYKFKKPHEKFPPDAKVVFFKSEKSLLIETFRLIWEYPIIITFNGDNFDLNYLFHRATKLRVNNDLNPIHVKRGFGIMSKAECELKSGIHIDIFNLFFNRSISGYAFGGVYENSSLNAISAALLGEEKYQHEEEIQDMDYNILSWYNLKDSILTLELTKFNNSLVWNLIILLCRITKMPIHEMIRRQISTWIRNIF</sequence>
<proteinExistence type="predicted"/>
<accession>A0A0F9MDT9</accession>
<dbReference type="InterPro" id="IPR006133">
    <property type="entry name" value="DNA-dir_DNA_pol_B_exonuc"/>
</dbReference>
<dbReference type="Gene3D" id="3.30.420.10">
    <property type="entry name" value="Ribonuclease H-like superfamily/Ribonuclease H"/>
    <property type="match status" value="1"/>
</dbReference>
<dbReference type="EMBL" id="LAZR01004793">
    <property type="protein sequence ID" value="KKN05520.1"/>
    <property type="molecule type" value="Genomic_DNA"/>
</dbReference>
<organism evidence="3">
    <name type="scientific">marine sediment metagenome</name>
    <dbReference type="NCBI Taxonomy" id="412755"/>
    <lineage>
        <taxon>unclassified sequences</taxon>
        <taxon>metagenomes</taxon>
        <taxon>ecological metagenomes</taxon>
    </lineage>
</organism>
<evidence type="ECO:0000259" key="2">
    <source>
        <dbReference type="Pfam" id="PF03104"/>
    </source>
</evidence>
<evidence type="ECO:0000256" key="1">
    <source>
        <dbReference type="SAM" id="MobiDB-lite"/>
    </source>
</evidence>
<dbReference type="InterPro" id="IPR050240">
    <property type="entry name" value="DNA_pol_type-B"/>
</dbReference>
<dbReference type="Gene3D" id="3.30.342.10">
    <property type="entry name" value="DNA Polymerase, chain B, domain 1"/>
    <property type="match status" value="1"/>
</dbReference>
<dbReference type="GO" id="GO:0003676">
    <property type="term" value="F:nucleic acid binding"/>
    <property type="evidence" value="ECO:0007669"/>
    <property type="project" value="InterPro"/>
</dbReference>
<dbReference type="AlphaFoldDB" id="A0A0F9MDT9"/>
<feature type="region of interest" description="Disordered" evidence="1">
    <location>
        <begin position="1"/>
        <end position="72"/>
    </location>
</feature>
<evidence type="ECO:0000313" key="3">
    <source>
        <dbReference type="EMBL" id="KKN05520.1"/>
    </source>
</evidence>
<dbReference type="Pfam" id="PF03104">
    <property type="entry name" value="DNA_pol_B_exo1"/>
    <property type="match status" value="1"/>
</dbReference>
<dbReference type="InterPro" id="IPR036397">
    <property type="entry name" value="RNaseH_sf"/>
</dbReference>
<dbReference type="SUPFAM" id="SSF53098">
    <property type="entry name" value="Ribonuclease H-like"/>
    <property type="match status" value="1"/>
</dbReference>
<feature type="non-terminal residue" evidence="3">
    <location>
        <position position="570"/>
    </location>
</feature>
<feature type="domain" description="DNA-directed DNA polymerase family B exonuclease" evidence="2">
    <location>
        <begin position="247"/>
        <end position="473"/>
    </location>
</feature>
<name>A0A0F9MDT9_9ZZZZ</name>
<reference evidence="3" key="1">
    <citation type="journal article" date="2015" name="Nature">
        <title>Complex archaea that bridge the gap between prokaryotes and eukaryotes.</title>
        <authorList>
            <person name="Spang A."/>
            <person name="Saw J.H."/>
            <person name="Jorgensen S.L."/>
            <person name="Zaremba-Niedzwiedzka K."/>
            <person name="Martijn J."/>
            <person name="Lind A.E."/>
            <person name="van Eijk R."/>
            <person name="Schleper C."/>
            <person name="Guy L."/>
            <person name="Ettema T.J."/>
        </authorList>
    </citation>
    <scope>NUCLEOTIDE SEQUENCE</scope>
</reference>
<dbReference type="GO" id="GO:0003887">
    <property type="term" value="F:DNA-directed DNA polymerase activity"/>
    <property type="evidence" value="ECO:0007669"/>
    <property type="project" value="TreeGrafter"/>
</dbReference>
<feature type="compositionally biased region" description="Basic and acidic residues" evidence="1">
    <location>
        <begin position="23"/>
        <end position="68"/>
    </location>
</feature>
<dbReference type="InterPro" id="IPR012337">
    <property type="entry name" value="RNaseH-like_sf"/>
</dbReference>
<comment type="caution">
    <text evidence="3">The sequence shown here is derived from an EMBL/GenBank/DDBJ whole genome shotgun (WGS) entry which is preliminary data.</text>
</comment>